<proteinExistence type="inferred from homology"/>
<comment type="caution">
    <text evidence="19">The sequence shown here is derived from an EMBL/GenBank/DDBJ whole genome shotgun (WGS) entry which is preliminary data.</text>
</comment>
<keyword evidence="9" id="KW-0406">Ion transport</keyword>
<sequence length="704" mass="75988">MSSRRSVVPFVVFAVPAAALSLPLQAAQAAEPVTELPSVTVSAAGDGAVDVGFATRRPAGVTKSGESAADAAQSITVITRDLLDSQQAQNLSDALQNSAGVVTNVYGRRGWDDFVIRGQRASESIFADGLLVDSNNRVAQELFGAERVEVLKGPASVLFGAVQPGGLVNIVSKRPRPELFGELGLTVGNYGFRQVTADVGTPLAKDSKAAFRLNALAMDSDDPTDDVWYRNRWIAPSLTLDFGTRTDFTILASHNERHYVRQQGLPVNGTLVSNRNGVVPDSRFIGEPGAQPYDGEQNRIGYALTHRFDSGWTVNQNLRYQTSSLTGTLVTAGTMAVNSQLLNRGATQQDFSGDAFGVDTNAQRTFRFTGHEHQLTFGIDYRRTREDRLQKTCRVAALNVYNPVYGAAINCPASYGTDATDTLHALGFYLRDQVRVAQRWIVTGGVRYETARTSTTDRVAAARTDNDNRAVTGSAAVMYELTPWARPYVSYATSFLPNAGTDVNGATFQPERGRQVEAGVKFDTPGQAGLVTLALFELTRNNVLSSDPVNTGFSVAVGQQRSRGVELEVTQDFGNGLSLSGAYAYIASEVTEDTTAANVGQPLNAVPRHSFSVWSQYRFRGALAGWYVGAGMRGESAKRGYSFSYTVPGYAVADLGVGYIANHWRAAFNVKNVFDKAYYAGGLNNNVLPVGNPRVAMFNLTLNY</sequence>
<keyword evidence="20" id="KW-1185">Reference proteome</keyword>
<keyword evidence="11 14" id="KW-0472">Membrane</keyword>
<evidence type="ECO:0000256" key="5">
    <source>
        <dbReference type="ARBA" id="ARBA00022496"/>
    </source>
</evidence>
<evidence type="ECO:0000256" key="1">
    <source>
        <dbReference type="ARBA" id="ARBA00004571"/>
    </source>
</evidence>
<keyword evidence="8" id="KW-0408">Iron</keyword>
<evidence type="ECO:0000313" key="20">
    <source>
        <dbReference type="Proteomes" id="UP000318943"/>
    </source>
</evidence>
<feature type="chain" id="PRO_5045385395" evidence="16">
    <location>
        <begin position="27"/>
        <end position="704"/>
    </location>
</feature>
<evidence type="ECO:0000256" key="14">
    <source>
        <dbReference type="PROSITE-ProRule" id="PRU01360"/>
    </source>
</evidence>
<dbReference type="InterPro" id="IPR037066">
    <property type="entry name" value="Plug_dom_sf"/>
</dbReference>
<keyword evidence="10 15" id="KW-0798">TonB box</keyword>
<dbReference type="Proteomes" id="UP000318943">
    <property type="component" value="Unassembled WGS sequence"/>
</dbReference>
<evidence type="ECO:0000256" key="10">
    <source>
        <dbReference type="ARBA" id="ARBA00023077"/>
    </source>
</evidence>
<dbReference type="Gene3D" id="2.40.170.20">
    <property type="entry name" value="TonB-dependent receptor, beta-barrel domain"/>
    <property type="match status" value="1"/>
</dbReference>
<keyword evidence="6 14" id="KW-0812">Transmembrane</keyword>
<dbReference type="EMBL" id="VCIZ01000009">
    <property type="protein sequence ID" value="TSP11541.1"/>
    <property type="molecule type" value="Genomic_DNA"/>
</dbReference>
<keyword evidence="3 14" id="KW-0813">Transport</keyword>
<dbReference type="InterPro" id="IPR000531">
    <property type="entry name" value="Beta-barrel_TonB"/>
</dbReference>
<comment type="subcellular location">
    <subcellularLocation>
        <location evidence="1 14">Cell outer membrane</location>
        <topology evidence="1 14">Multi-pass membrane protein</topology>
    </subcellularLocation>
</comment>
<keyword evidence="4 14" id="KW-1134">Transmembrane beta strand</keyword>
<evidence type="ECO:0000256" key="7">
    <source>
        <dbReference type="ARBA" id="ARBA00022729"/>
    </source>
</evidence>
<evidence type="ECO:0000256" key="9">
    <source>
        <dbReference type="ARBA" id="ARBA00023065"/>
    </source>
</evidence>
<dbReference type="InterPro" id="IPR010105">
    <property type="entry name" value="TonB_sidphr_rcpt"/>
</dbReference>
<evidence type="ECO:0000256" key="2">
    <source>
        <dbReference type="ARBA" id="ARBA00009810"/>
    </source>
</evidence>
<keyword evidence="12 19" id="KW-0675">Receptor</keyword>
<dbReference type="InterPro" id="IPR006311">
    <property type="entry name" value="TAT_signal"/>
</dbReference>
<feature type="domain" description="TonB-dependent receptor plug" evidence="18">
    <location>
        <begin position="69"/>
        <end position="166"/>
    </location>
</feature>
<accession>A0ABY3EKU8</accession>
<dbReference type="NCBIfam" id="TIGR01783">
    <property type="entry name" value="TonB-siderophor"/>
    <property type="match status" value="1"/>
</dbReference>
<dbReference type="InterPro" id="IPR012910">
    <property type="entry name" value="Plug_dom"/>
</dbReference>
<dbReference type="RefSeq" id="WP_144198873.1">
    <property type="nucleotide sequence ID" value="NZ_CAJPVH010000063.1"/>
</dbReference>
<dbReference type="Pfam" id="PF07715">
    <property type="entry name" value="Plug"/>
    <property type="match status" value="1"/>
</dbReference>
<evidence type="ECO:0000256" key="8">
    <source>
        <dbReference type="ARBA" id="ARBA00023004"/>
    </source>
</evidence>
<evidence type="ECO:0000256" key="4">
    <source>
        <dbReference type="ARBA" id="ARBA00022452"/>
    </source>
</evidence>
<evidence type="ECO:0000256" key="15">
    <source>
        <dbReference type="RuleBase" id="RU003357"/>
    </source>
</evidence>
<evidence type="ECO:0000256" key="3">
    <source>
        <dbReference type="ARBA" id="ARBA00022448"/>
    </source>
</evidence>
<dbReference type="InterPro" id="IPR036942">
    <property type="entry name" value="Beta-barrel_TonB_sf"/>
</dbReference>
<dbReference type="Gene3D" id="2.170.130.10">
    <property type="entry name" value="TonB-dependent receptor, plug domain"/>
    <property type="match status" value="1"/>
</dbReference>
<dbReference type="Pfam" id="PF00593">
    <property type="entry name" value="TonB_dep_Rec_b-barrel"/>
    <property type="match status" value="1"/>
</dbReference>
<keyword evidence="5" id="KW-0410">Iron transport</keyword>
<keyword evidence="7 16" id="KW-0732">Signal</keyword>
<feature type="signal peptide" evidence="16">
    <location>
        <begin position="1"/>
        <end position="26"/>
    </location>
</feature>
<name>A0ABY3EKU8_9BURK</name>
<evidence type="ECO:0000256" key="13">
    <source>
        <dbReference type="ARBA" id="ARBA00023237"/>
    </source>
</evidence>
<feature type="domain" description="TonB-dependent receptor-like beta-barrel" evidence="17">
    <location>
        <begin position="265"/>
        <end position="673"/>
    </location>
</feature>
<evidence type="ECO:0000256" key="6">
    <source>
        <dbReference type="ARBA" id="ARBA00022692"/>
    </source>
</evidence>
<keyword evidence="13 14" id="KW-0998">Cell outer membrane</keyword>
<dbReference type="PROSITE" id="PS51318">
    <property type="entry name" value="TAT"/>
    <property type="match status" value="1"/>
</dbReference>
<evidence type="ECO:0000259" key="18">
    <source>
        <dbReference type="Pfam" id="PF07715"/>
    </source>
</evidence>
<evidence type="ECO:0000313" key="19">
    <source>
        <dbReference type="EMBL" id="TSP11541.1"/>
    </source>
</evidence>
<gene>
    <name evidence="19" type="ORF">FGG12_15710</name>
</gene>
<dbReference type="InterPro" id="IPR039426">
    <property type="entry name" value="TonB-dep_rcpt-like"/>
</dbReference>
<comment type="similarity">
    <text evidence="2 14 15">Belongs to the TonB-dependent receptor family.</text>
</comment>
<evidence type="ECO:0000256" key="12">
    <source>
        <dbReference type="ARBA" id="ARBA00023170"/>
    </source>
</evidence>
<evidence type="ECO:0000256" key="16">
    <source>
        <dbReference type="SAM" id="SignalP"/>
    </source>
</evidence>
<protein>
    <submittedName>
        <fullName evidence="19">TonB-dependent siderophore receptor</fullName>
    </submittedName>
</protein>
<evidence type="ECO:0000259" key="17">
    <source>
        <dbReference type="Pfam" id="PF00593"/>
    </source>
</evidence>
<evidence type="ECO:0000256" key="11">
    <source>
        <dbReference type="ARBA" id="ARBA00023136"/>
    </source>
</evidence>
<dbReference type="CDD" id="cd01347">
    <property type="entry name" value="ligand_gated_channel"/>
    <property type="match status" value="1"/>
</dbReference>
<organism evidence="19 20">
    <name type="scientific">Cupriavidus campinensis</name>
    <dbReference type="NCBI Taxonomy" id="151783"/>
    <lineage>
        <taxon>Bacteria</taxon>
        <taxon>Pseudomonadati</taxon>
        <taxon>Pseudomonadota</taxon>
        <taxon>Betaproteobacteria</taxon>
        <taxon>Burkholderiales</taxon>
        <taxon>Burkholderiaceae</taxon>
        <taxon>Cupriavidus</taxon>
    </lineage>
</organism>
<dbReference type="PANTHER" id="PTHR32552">
    <property type="entry name" value="FERRICHROME IRON RECEPTOR-RELATED"/>
    <property type="match status" value="1"/>
</dbReference>
<reference evidence="19 20" key="1">
    <citation type="submission" date="2019-05" db="EMBL/GenBank/DDBJ databases">
        <title>Whole genome sequence analysis of Cupriavidus campinensis S14E4C strain.</title>
        <authorList>
            <person name="Abbaszade G."/>
            <person name="Szabo A."/>
            <person name="Toumi M."/>
            <person name="Toth E."/>
        </authorList>
    </citation>
    <scope>NUCLEOTIDE SEQUENCE [LARGE SCALE GENOMIC DNA]</scope>
    <source>
        <strain evidence="19 20">S14E4C</strain>
    </source>
</reference>
<dbReference type="PANTHER" id="PTHR32552:SF68">
    <property type="entry name" value="FERRICHROME OUTER MEMBRANE TRANSPORTER_PHAGE RECEPTOR"/>
    <property type="match status" value="1"/>
</dbReference>
<dbReference type="PROSITE" id="PS52016">
    <property type="entry name" value="TONB_DEPENDENT_REC_3"/>
    <property type="match status" value="1"/>
</dbReference>
<dbReference type="SUPFAM" id="SSF56935">
    <property type="entry name" value="Porins"/>
    <property type="match status" value="1"/>
</dbReference>